<evidence type="ECO:0000256" key="2">
    <source>
        <dbReference type="ARBA" id="ARBA00009261"/>
    </source>
</evidence>
<evidence type="ECO:0000256" key="7">
    <source>
        <dbReference type="ARBA" id="ARBA00023136"/>
    </source>
</evidence>
<evidence type="ECO:0000256" key="5">
    <source>
        <dbReference type="ARBA" id="ARBA00022692"/>
    </source>
</evidence>
<dbReference type="EMBL" id="WBUI01000008">
    <property type="protein sequence ID" value="KAB2932658.1"/>
    <property type="molecule type" value="Genomic_DNA"/>
</dbReference>
<keyword evidence="6 8" id="KW-1133">Transmembrane helix</keyword>
<dbReference type="PRINTS" id="PR00175">
    <property type="entry name" value="NAALASMPORT"/>
</dbReference>
<keyword evidence="8" id="KW-0769">Symport</keyword>
<name>A0A833H1L8_9LEPT</name>
<dbReference type="PANTHER" id="PTHR30330:SF3">
    <property type="entry name" value="TRANSCRIPTIONAL REGULATOR, LRP FAMILY"/>
    <property type="match status" value="1"/>
</dbReference>
<feature type="transmembrane region" description="Helical" evidence="8">
    <location>
        <begin position="61"/>
        <end position="89"/>
    </location>
</feature>
<feature type="transmembrane region" description="Helical" evidence="8">
    <location>
        <begin position="179"/>
        <end position="197"/>
    </location>
</feature>
<evidence type="ECO:0000256" key="3">
    <source>
        <dbReference type="ARBA" id="ARBA00022448"/>
    </source>
</evidence>
<organism evidence="9 10">
    <name type="scientific">Leptonema illini</name>
    <dbReference type="NCBI Taxonomy" id="183"/>
    <lineage>
        <taxon>Bacteria</taxon>
        <taxon>Pseudomonadati</taxon>
        <taxon>Spirochaetota</taxon>
        <taxon>Spirochaetia</taxon>
        <taxon>Leptospirales</taxon>
        <taxon>Leptospiraceae</taxon>
        <taxon>Leptonema</taxon>
    </lineage>
</organism>
<evidence type="ECO:0000256" key="4">
    <source>
        <dbReference type="ARBA" id="ARBA00022475"/>
    </source>
</evidence>
<accession>A0A833H1L8</accession>
<keyword evidence="3 8" id="KW-0813">Transport</keyword>
<protein>
    <submittedName>
        <fullName evidence="9">Sodium:alanine symporter family protein</fullName>
    </submittedName>
</protein>
<feature type="transmembrane region" description="Helical" evidence="8">
    <location>
        <begin position="140"/>
        <end position="159"/>
    </location>
</feature>
<comment type="subcellular location">
    <subcellularLocation>
        <location evidence="1 8">Cell membrane</location>
        <topology evidence="1 8">Multi-pass membrane protein</topology>
    </subcellularLocation>
</comment>
<feature type="transmembrane region" description="Helical" evidence="8">
    <location>
        <begin position="304"/>
        <end position="327"/>
    </location>
</feature>
<reference evidence="9 10" key="1">
    <citation type="submission" date="2019-10" db="EMBL/GenBank/DDBJ databases">
        <title>Extracellular Electron Transfer in a Candidatus Methanoperedens spp. Enrichment Culture.</title>
        <authorList>
            <person name="Berger S."/>
            <person name="Rangel Shaw D."/>
            <person name="Berben T."/>
            <person name="In 'T Zandt M."/>
            <person name="Frank J."/>
            <person name="Reimann J."/>
            <person name="Jetten M.S.M."/>
            <person name="Welte C.U."/>
        </authorList>
    </citation>
    <scope>NUCLEOTIDE SEQUENCE [LARGE SCALE GENOMIC DNA]</scope>
    <source>
        <strain evidence="9">SB12</strain>
    </source>
</reference>
<evidence type="ECO:0000256" key="8">
    <source>
        <dbReference type="RuleBase" id="RU363064"/>
    </source>
</evidence>
<feature type="transmembrane region" description="Helical" evidence="8">
    <location>
        <begin position="209"/>
        <end position="229"/>
    </location>
</feature>
<feature type="transmembrane region" description="Helical" evidence="8">
    <location>
        <begin position="95"/>
        <end position="119"/>
    </location>
</feature>
<keyword evidence="5 8" id="KW-0812">Transmembrane</keyword>
<dbReference type="GO" id="GO:0005283">
    <property type="term" value="F:amino acid:sodium symporter activity"/>
    <property type="evidence" value="ECO:0007669"/>
    <property type="project" value="InterPro"/>
</dbReference>
<dbReference type="Proteomes" id="UP000460298">
    <property type="component" value="Unassembled WGS sequence"/>
</dbReference>
<dbReference type="Pfam" id="PF01235">
    <property type="entry name" value="Na_Ala_symp"/>
    <property type="match status" value="1"/>
</dbReference>
<feature type="transmembrane region" description="Helical" evidence="8">
    <location>
        <begin position="383"/>
        <end position="407"/>
    </location>
</feature>
<dbReference type="InterPro" id="IPR001463">
    <property type="entry name" value="Na/Ala_symport"/>
</dbReference>
<evidence type="ECO:0000313" key="9">
    <source>
        <dbReference type="EMBL" id="KAB2932658.1"/>
    </source>
</evidence>
<sequence length="449" mass="47939">MNDASVLPVLAALNDFVWGWFLVVLLMGTHLFLTFRLGFIQRRLFQGIRLSFSRDGGRGQISPFGAFATALGGTVGTGNISGVATALVAGGPGAIFWMWIGGFFGIASRYAEAVLAVRYRHVDEAGERIGGPMFVLRKGLHSPFLAIAFAFFTVLSALGSGNAVQANSIALLADDTFGIPTYISGLVVAGLTAIVIFRGIRGIAIVSELIVPLMSAVYIAGCLYLLWILRDHVPDAILRIVQSAFQGEAAAGGFAGAGVKEALRYGSARGLFSNEAGQGSAPMAAAAARTPNAVHQGLVQASTVFWDTIILCALTGIVLVAAGDWLNQSDGMLLSMTAFKRIPHFGPELLNLCLYPFAFTTILGWSYYGEVAAEFLWGRGSIFWYRVAAVATAWIGAVVTLDAVWIVSDLTTGLMALPNLLAMLLLSNQVKRETDRFINRVEENDETLS</sequence>
<keyword evidence="4 8" id="KW-1003">Cell membrane</keyword>
<gene>
    <name evidence="9" type="ORF">F9K24_09770</name>
</gene>
<keyword evidence="7 8" id="KW-0472">Membrane</keyword>
<dbReference type="Gene3D" id="1.20.1740.10">
    <property type="entry name" value="Amino acid/polyamine transporter I"/>
    <property type="match status" value="1"/>
</dbReference>
<feature type="transmembrane region" description="Helical" evidence="8">
    <location>
        <begin position="348"/>
        <end position="368"/>
    </location>
</feature>
<evidence type="ECO:0000256" key="1">
    <source>
        <dbReference type="ARBA" id="ARBA00004651"/>
    </source>
</evidence>
<evidence type="ECO:0000313" key="10">
    <source>
        <dbReference type="Proteomes" id="UP000460298"/>
    </source>
</evidence>
<proteinExistence type="inferred from homology"/>
<feature type="transmembrane region" description="Helical" evidence="8">
    <location>
        <begin position="20"/>
        <end position="40"/>
    </location>
</feature>
<dbReference type="GO" id="GO:0005886">
    <property type="term" value="C:plasma membrane"/>
    <property type="evidence" value="ECO:0007669"/>
    <property type="project" value="UniProtKB-SubCell"/>
</dbReference>
<dbReference type="NCBIfam" id="TIGR00835">
    <property type="entry name" value="agcS"/>
    <property type="match status" value="1"/>
</dbReference>
<comment type="similarity">
    <text evidence="2 8">Belongs to the alanine or glycine:cation symporter (AGCS) (TC 2.A.25) family.</text>
</comment>
<dbReference type="AlphaFoldDB" id="A0A833H1L8"/>
<dbReference type="PANTHER" id="PTHR30330">
    <property type="entry name" value="AGSS FAMILY TRANSPORTER, SODIUM-ALANINE"/>
    <property type="match status" value="1"/>
</dbReference>
<evidence type="ECO:0000256" key="6">
    <source>
        <dbReference type="ARBA" id="ARBA00022989"/>
    </source>
</evidence>
<comment type="caution">
    <text evidence="9">The sequence shown here is derived from an EMBL/GenBank/DDBJ whole genome shotgun (WGS) entry which is preliminary data.</text>
</comment>